<sequence length="267" mass="30098">MLADLPNADEIYTLWDDLADFDAGDIWASRSFLLKTLCTLIDAQNADWIACVRLGSGQTRDPMKGWRPRTRFTLVPCVNTGPAIDEAFAEMEKGEPDITTIRNVELAGSFRVMLLNELATPEWFEGPSYQRFYRALDRKDSIWAGIPINQDAEIQIGFHRSFAKPDFSQQEQIFVSHALRGIRWFYKHQMLGEGAGVASSPLTATEQAVLQGLLLGLTEKQIAAQNNQSPHTTHDHVKRIFRKYGVSSRSSLMALWLGKELKTNNNP</sequence>
<dbReference type="Gene3D" id="1.10.10.10">
    <property type="entry name" value="Winged helix-like DNA-binding domain superfamily/Winged helix DNA-binding domain"/>
    <property type="match status" value="1"/>
</dbReference>
<evidence type="ECO:0000313" key="6">
    <source>
        <dbReference type="Proteomes" id="UP000094795"/>
    </source>
</evidence>
<gene>
    <name evidence="5" type="ORF">AWJ14_11640</name>
</gene>
<evidence type="ECO:0000256" key="3">
    <source>
        <dbReference type="ARBA" id="ARBA00023163"/>
    </source>
</evidence>
<dbReference type="SUPFAM" id="SSF46894">
    <property type="entry name" value="C-terminal effector domain of the bipartite response regulators"/>
    <property type="match status" value="1"/>
</dbReference>
<evidence type="ECO:0000313" key="5">
    <source>
        <dbReference type="EMBL" id="OCW56115.1"/>
    </source>
</evidence>
<organism evidence="5 6">
    <name type="scientific">Hoeflea olei</name>
    <dbReference type="NCBI Taxonomy" id="1480615"/>
    <lineage>
        <taxon>Bacteria</taxon>
        <taxon>Pseudomonadati</taxon>
        <taxon>Pseudomonadota</taxon>
        <taxon>Alphaproteobacteria</taxon>
        <taxon>Hyphomicrobiales</taxon>
        <taxon>Rhizobiaceae</taxon>
        <taxon>Hoeflea</taxon>
    </lineage>
</organism>
<dbReference type="STRING" id="1480615.AWJ14_11640"/>
<protein>
    <submittedName>
        <fullName evidence="5">Helix-turn-helix transcriptional regulator</fullName>
    </submittedName>
</protein>
<keyword evidence="6" id="KW-1185">Reference proteome</keyword>
<dbReference type="Proteomes" id="UP000094795">
    <property type="component" value="Unassembled WGS sequence"/>
</dbReference>
<keyword evidence="2" id="KW-0238">DNA-binding</keyword>
<dbReference type="GO" id="GO:0006355">
    <property type="term" value="P:regulation of DNA-templated transcription"/>
    <property type="evidence" value="ECO:0007669"/>
    <property type="project" value="InterPro"/>
</dbReference>
<dbReference type="Pfam" id="PF00196">
    <property type="entry name" value="GerE"/>
    <property type="match status" value="1"/>
</dbReference>
<evidence type="ECO:0000256" key="1">
    <source>
        <dbReference type="ARBA" id="ARBA00023015"/>
    </source>
</evidence>
<dbReference type="InterPro" id="IPR036388">
    <property type="entry name" value="WH-like_DNA-bd_sf"/>
</dbReference>
<feature type="domain" description="HTH luxR-type" evidence="4">
    <location>
        <begin position="199"/>
        <end position="256"/>
    </location>
</feature>
<name>A0A1C1YRH4_9HYPH</name>
<comment type="caution">
    <text evidence="5">The sequence shown here is derived from an EMBL/GenBank/DDBJ whole genome shotgun (WGS) entry which is preliminary data.</text>
</comment>
<dbReference type="PANTHER" id="PTHR44688:SF16">
    <property type="entry name" value="DNA-BINDING TRANSCRIPTIONAL ACTIVATOR DEVR_DOSR"/>
    <property type="match status" value="1"/>
</dbReference>
<dbReference type="InterPro" id="IPR016032">
    <property type="entry name" value="Sig_transdc_resp-reg_C-effctor"/>
</dbReference>
<evidence type="ECO:0000259" key="4">
    <source>
        <dbReference type="SMART" id="SM00421"/>
    </source>
</evidence>
<accession>A0A1C1YRH4</accession>
<keyword evidence="1" id="KW-0805">Transcription regulation</keyword>
<dbReference type="EMBL" id="LQZT01000048">
    <property type="protein sequence ID" value="OCW56115.1"/>
    <property type="molecule type" value="Genomic_DNA"/>
</dbReference>
<dbReference type="SMART" id="SM00421">
    <property type="entry name" value="HTH_LUXR"/>
    <property type="match status" value="1"/>
</dbReference>
<evidence type="ECO:0000256" key="2">
    <source>
        <dbReference type="ARBA" id="ARBA00023125"/>
    </source>
</evidence>
<dbReference type="InterPro" id="IPR000792">
    <property type="entry name" value="Tscrpt_reg_LuxR_C"/>
</dbReference>
<dbReference type="PANTHER" id="PTHR44688">
    <property type="entry name" value="DNA-BINDING TRANSCRIPTIONAL ACTIVATOR DEVR_DOSR"/>
    <property type="match status" value="1"/>
</dbReference>
<proteinExistence type="predicted"/>
<keyword evidence="3" id="KW-0804">Transcription</keyword>
<dbReference type="OrthoDB" id="256105at2"/>
<dbReference type="AlphaFoldDB" id="A0A1C1YRH4"/>
<dbReference type="GO" id="GO:0003677">
    <property type="term" value="F:DNA binding"/>
    <property type="evidence" value="ECO:0007669"/>
    <property type="project" value="UniProtKB-KW"/>
</dbReference>
<reference evidence="5 6" key="1">
    <citation type="submission" date="2015-12" db="EMBL/GenBank/DDBJ databases">
        <authorList>
            <person name="Shamseldin A."/>
            <person name="Moawad H."/>
            <person name="Abd El-Rahim W.M."/>
            <person name="Sadowsky M.J."/>
        </authorList>
    </citation>
    <scope>NUCLEOTIDE SEQUENCE [LARGE SCALE GENOMIC DNA]</scope>
    <source>
        <strain evidence="5 6">JC234</strain>
    </source>
</reference>